<feature type="region of interest" description="Disordered" evidence="9">
    <location>
        <begin position="187"/>
        <end position="207"/>
    </location>
</feature>
<evidence type="ECO:0000256" key="11">
    <source>
        <dbReference type="SAM" id="SignalP"/>
    </source>
</evidence>
<proteinExistence type="inferred from homology"/>
<keyword evidence="7 10" id="KW-0472">Membrane</keyword>
<keyword evidence="12" id="KW-1185">Reference proteome</keyword>
<name>A0A915PCT9_9BILA</name>
<keyword evidence="8" id="KW-0325">Glycoprotein</keyword>
<sequence>MCGLISLVALLLLLDCAQSQEDCITACAKAYTTEELQTACKEGCRLQVIFAFASDSDIISAREECYNGCAKSYDDYVEKQACSYGCDKQPDMKKSRIRISITNKSPTFQVARGAMEKMMHRISSSFPSLGEFGLASSEKHGEPIWKDPFAELHFRMQNEMARFQQIAENILNLQRSGTVMPVIADGRPQGHEGNALEGSSVGNSDKNGEKIMEVQPVELKSKGELLWGYQDENPTVMKVSESSLLSRLASRARHLSVLTQWLVCIALFLCLVSMLSISVAVLKQIKSQRYLNLRNMHVVVPQTFAEPLAAKKVPLESTAVVTDYPLIHDSPPPAYDQLSVHKEKRENDTDNSDPKV</sequence>
<evidence type="ECO:0000256" key="10">
    <source>
        <dbReference type="SAM" id="Phobius"/>
    </source>
</evidence>
<keyword evidence="4 11" id="KW-0732">Signal</keyword>
<dbReference type="AlphaFoldDB" id="A0A915PCT9"/>
<comment type="subcellular location">
    <subcellularLocation>
        <location evidence="1">Golgi apparatus membrane</location>
        <topology evidence="1">Single-pass type I membrane protein</topology>
    </subcellularLocation>
</comment>
<evidence type="ECO:0000256" key="5">
    <source>
        <dbReference type="ARBA" id="ARBA00022989"/>
    </source>
</evidence>
<dbReference type="Proteomes" id="UP000887581">
    <property type="component" value="Unplaced"/>
</dbReference>
<evidence type="ECO:0000256" key="8">
    <source>
        <dbReference type="ARBA" id="ARBA00023180"/>
    </source>
</evidence>
<dbReference type="WBParaSite" id="sdigi.contig11.g1225.t1">
    <property type="protein sequence ID" value="sdigi.contig11.g1225.t1"/>
    <property type="gene ID" value="sdigi.contig11.g1225"/>
</dbReference>
<evidence type="ECO:0000256" key="3">
    <source>
        <dbReference type="ARBA" id="ARBA00022692"/>
    </source>
</evidence>
<evidence type="ECO:0000256" key="2">
    <source>
        <dbReference type="ARBA" id="ARBA00009643"/>
    </source>
</evidence>
<dbReference type="Pfam" id="PF12280">
    <property type="entry name" value="BSMAP"/>
    <property type="match status" value="1"/>
</dbReference>
<keyword evidence="5 10" id="KW-1133">Transmembrane helix</keyword>
<evidence type="ECO:0000313" key="12">
    <source>
        <dbReference type="Proteomes" id="UP000887581"/>
    </source>
</evidence>
<feature type="signal peptide" evidence="11">
    <location>
        <begin position="1"/>
        <end position="19"/>
    </location>
</feature>
<accession>A0A915PCT9</accession>
<comment type="similarity">
    <text evidence="2">Belongs to the TMEM59 family.</text>
</comment>
<evidence type="ECO:0000313" key="13">
    <source>
        <dbReference type="WBParaSite" id="sdigi.contig11.g1225.t1"/>
    </source>
</evidence>
<evidence type="ECO:0000256" key="7">
    <source>
        <dbReference type="ARBA" id="ARBA00023136"/>
    </source>
</evidence>
<keyword evidence="6" id="KW-0333">Golgi apparatus</keyword>
<evidence type="ECO:0000256" key="4">
    <source>
        <dbReference type="ARBA" id="ARBA00022729"/>
    </source>
</evidence>
<reference evidence="13" key="1">
    <citation type="submission" date="2022-11" db="UniProtKB">
        <authorList>
            <consortium name="WormBaseParasite"/>
        </authorList>
    </citation>
    <scope>IDENTIFICATION</scope>
</reference>
<feature type="chain" id="PRO_5036872922" evidence="11">
    <location>
        <begin position="20"/>
        <end position="356"/>
    </location>
</feature>
<feature type="transmembrane region" description="Helical" evidence="10">
    <location>
        <begin position="258"/>
        <end position="282"/>
    </location>
</feature>
<feature type="region of interest" description="Disordered" evidence="9">
    <location>
        <begin position="326"/>
        <end position="356"/>
    </location>
</feature>
<evidence type="ECO:0000256" key="9">
    <source>
        <dbReference type="SAM" id="MobiDB-lite"/>
    </source>
</evidence>
<dbReference type="InterPro" id="IPR022065">
    <property type="entry name" value="Uncharacterised_TMEM59"/>
</dbReference>
<organism evidence="12 13">
    <name type="scientific">Setaria digitata</name>
    <dbReference type="NCBI Taxonomy" id="48799"/>
    <lineage>
        <taxon>Eukaryota</taxon>
        <taxon>Metazoa</taxon>
        <taxon>Ecdysozoa</taxon>
        <taxon>Nematoda</taxon>
        <taxon>Chromadorea</taxon>
        <taxon>Rhabditida</taxon>
        <taxon>Spirurina</taxon>
        <taxon>Spiruromorpha</taxon>
        <taxon>Filarioidea</taxon>
        <taxon>Setariidae</taxon>
        <taxon>Setaria</taxon>
    </lineage>
</organism>
<evidence type="ECO:0000256" key="6">
    <source>
        <dbReference type="ARBA" id="ARBA00023034"/>
    </source>
</evidence>
<dbReference type="GO" id="GO:0000139">
    <property type="term" value="C:Golgi membrane"/>
    <property type="evidence" value="ECO:0007669"/>
    <property type="project" value="UniProtKB-SubCell"/>
</dbReference>
<keyword evidence="3 10" id="KW-0812">Transmembrane</keyword>
<feature type="compositionally biased region" description="Basic and acidic residues" evidence="9">
    <location>
        <begin position="339"/>
        <end position="356"/>
    </location>
</feature>
<protein>
    <submittedName>
        <fullName evidence="13">WSC domain-containing protein</fullName>
    </submittedName>
</protein>
<evidence type="ECO:0000256" key="1">
    <source>
        <dbReference type="ARBA" id="ARBA00004614"/>
    </source>
</evidence>